<organism evidence="3 4">
    <name type="scientific">Kibdelosporangium banguiense</name>
    <dbReference type="NCBI Taxonomy" id="1365924"/>
    <lineage>
        <taxon>Bacteria</taxon>
        <taxon>Bacillati</taxon>
        <taxon>Actinomycetota</taxon>
        <taxon>Actinomycetes</taxon>
        <taxon>Pseudonocardiales</taxon>
        <taxon>Pseudonocardiaceae</taxon>
        <taxon>Kibdelosporangium</taxon>
    </lineage>
</organism>
<feature type="chain" id="PRO_5046425360" evidence="1">
    <location>
        <begin position="19"/>
        <end position="106"/>
    </location>
</feature>
<evidence type="ECO:0000313" key="3">
    <source>
        <dbReference type="EMBL" id="MBP2325778.1"/>
    </source>
</evidence>
<sequence length="106" mass="10835">MSLTIIGLGAMGSALATAYVNGGHHTTVWNRSAGRAVPPGAVQAATIEEAVAANTLIITCLTTFDATLSVLSDADLAGRTLVTLNTGTPADAAKWRHGPPPKVRRS</sequence>
<name>A0ABS4TPB2_9PSEU</name>
<dbReference type="Pfam" id="PF03446">
    <property type="entry name" value="NAD_binding_2"/>
    <property type="match status" value="1"/>
</dbReference>
<keyword evidence="4" id="KW-1185">Reference proteome</keyword>
<evidence type="ECO:0000313" key="4">
    <source>
        <dbReference type="Proteomes" id="UP001519332"/>
    </source>
</evidence>
<dbReference type="InterPro" id="IPR006115">
    <property type="entry name" value="6PGDH_NADP-bd"/>
</dbReference>
<feature type="signal peptide" evidence="1">
    <location>
        <begin position="1"/>
        <end position="18"/>
    </location>
</feature>
<comment type="caution">
    <text evidence="3">The sequence shown here is derived from an EMBL/GenBank/DDBJ whole genome shotgun (WGS) entry which is preliminary data.</text>
</comment>
<gene>
    <name evidence="3" type="ORF">JOF56_006163</name>
</gene>
<keyword evidence="1" id="KW-0732">Signal</keyword>
<evidence type="ECO:0000259" key="2">
    <source>
        <dbReference type="Pfam" id="PF03446"/>
    </source>
</evidence>
<accession>A0ABS4TPB2</accession>
<protein>
    <submittedName>
        <fullName evidence="3">3-hydroxyisobutyrate dehydrogenase-like beta-hydroxyacid dehydrogenase</fullName>
    </submittedName>
</protein>
<dbReference type="InterPro" id="IPR036291">
    <property type="entry name" value="NAD(P)-bd_dom_sf"/>
</dbReference>
<dbReference type="Proteomes" id="UP001519332">
    <property type="component" value="Unassembled WGS sequence"/>
</dbReference>
<reference evidence="3 4" key="1">
    <citation type="submission" date="2021-03" db="EMBL/GenBank/DDBJ databases">
        <title>Sequencing the genomes of 1000 actinobacteria strains.</title>
        <authorList>
            <person name="Klenk H.-P."/>
        </authorList>
    </citation>
    <scope>NUCLEOTIDE SEQUENCE [LARGE SCALE GENOMIC DNA]</scope>
    <source>
        <strain evidence="3 4">DSM 46670</strain>
    </source>
</reference>
<dbReference type="EMBL" id="JAGINW010000001">
    <property type="protein sequence ID" value="MBP2325778.1"/>
    <property type="molecule type" value="Genomic_DNA"/>
</dbReference>
<dbReference type="SUPFAM" id="SSF51735">
    <property type="entry name" value="NAD(P)-binding Rossmann-fold domains"/>
    <property type="match status" value="1"/>
</dbReference>
<dbReference type="Gene3D" id="3.40.50.720">
    <property type="entry name" value="NAD(P)-binding Rossmann-like Domain"/>
    <property type="match status" value="1"/>
</dbReference>
<proteinExistence type="predicted"/>
<dbReference type="RefSeq" id="WP_245378461.1">
    <property type="nucleotide sequence ID" value="NZ_JAGINW010000001.1"/>
</dbReference>
<feature type="domain" description="6-phosphogluconate dehydrogenase NADP-binding" evidence="2">
    <location>
        <begin position="3"/>
        <end position="74"/>
    </location>
</feature>
<evidence type="ECO:0000256" key="1">
    <source>
        <dbReference type="SAM" id="SignalP"/>
    </source>
</evidence>